<dbReference type="Proteomes" id="UP001165960">
    <property type="component" value="Unassembled WGS sequence"/>
</dbReference>
<gene>
    <name evidence="1" type="ORF">DSO57_1009581</name>
</gene>
<name>A0ACC2TUK2_9FUNG</name>
<keyword evidence="2" id="KW-1185">Reference proteome</keyword>
<organism evidence="1 2">
    <name type="scientific">Entomophthora muscae</name>
    <dbReference type="NCBI Taxonomy" id="34485"/>
    <lineage>
        <taxon>Eukaryota</taxon>
        <taxon>Fungi</taxon>
        <taxon>Fungi incertae sedis</taxon>
        <taxon>Zoopagomycota</taxon>
        <taxon>Entomophthoromycotina</taxon>
        <taxon>Entomophthoromycetes</taxon>
        <taxon>Entomophthorales</taxon>
        <taxon>Entomophthoraceae</taxon>
        <taxon>Entomophthora</taxon>
    </lineage>
</organism>
<reference evidence="1" key="1">
    <citation type="submission" date="2022-04" db="EMBL/GenBank/DDBJ databases">
        <title>Genome of the entomopathogenic fungus Entomophthora muscae.</title>
        <authorList>
            <person name="Elya C."/>
            <person name="Lovett B.R."/>
            <person name="Lee E."/>
            <person name="Macias A.M."/>
            <person name="Hajek A.E."/>
            <person name="De Bivort B.L."/>
            <person name="Kasson M.T."/>
            <person name="De Fine Licht H.H."/>
            <person name="Stajich J.E."/>
        </authorList>
    </citation>
    <scope>NUCLEOTIDE SEQUENCE</scope>
    <source>
        <strain evidence="1">Berkeley</strain>
    </source>
</reference>
<sequence length="136" mass="15078">MSTDLLWSILKNNNCYLVKRGGVDFSRDPLSQNNRNTFTGLGITKEHAAGLTATSKRFVNQLTYTTGPKFVHSPAKHRVVKLIKSNSYALTASALKKKFTKSSKNQSFQKSLLARAKALHRVSKPQTKARTSKVVA</sequence>
<evidence type="ECO:0000313" key="1">
    <source>
        <dbReference type="EMBL" id="KAJ9078166.1"/>
    </source>
</evidence>
<accession>A0ACC2TUK2</accession>
<evidence type="ECO:0000313" key="2">
    <source>
        <dbReference type="Proteomes" id="UP001165960"/>
    </source>
</evidence>
<dbReference type="EMBL" id="QTSX02002160">
    <property type="protein sequence ID" value="KAJ9078166.1"/>
    <property type="molecule type" value="Genomic_DNA"/>
</dbReference>
<proteinExistence type="predicted"/>
<protein>
    <submittedName>
        <fullName evidence="1">Uncharacterized protein</fullName>
    </submittedName>
</protein>
<comment type="caution">
    <text evidence="1">The sequence shown here is derived from an EMBL/GenBank/DDBJ whole genome shotgun (WGS) entry which is preliminary data.</text>
</comment>